<evidence type="ECO:0000259" key="8">
    <source>
        <dbReference type="PROSITE" id="PS50893"/>
    </source>
</evidence>
<keyword evidence="10" id="KW-1185">Reference proteome</keyword>
<keyword evidence="3" id="KW-0813">Transport</keyword>
<dbReference type="PANTHER" id="PTHR43297">
    <property type="entry name" value="OLIGOPEPTIDE TRANSPORT ATP-BINDING PROTEIN APPD"/>
    <property type="match status" value="1"/>
</dbReference>
<dbReference type="EMBL" id="BAAAYV010000021">
    <property type="protein sequence ID" value="GAA3666466.1"/>
    <property type="molecule type" value="Genomic_DNA"/>
</dbReference>
<dbReference type="InterPro" id="IPR003593">
    <property type="entry name" value="AAA+_ATPase"/>
</dbReference>
<accession>A0ABP7BRB9</accession>
<dbReference type="InterPro" id="IPR027417">
    <property type="entry name" value="P-loop_NTPase"/>
</dbReference>
<dbReference type="Pfam" id="PF08352">
    <property type="entry name" value="oligo_HPY"/>
    <property type="match status" value="1"/>
</dbReference>
<dbReference type="SUPFAM" id="SSF52540">
    <property type="entry name" value="P-loop containing nucleoside triphosphate hydrolases"/>
    <property type="match status" value="1"/>
</dbReference>
<dbReference type="PANTHER" id="PTHR43297:SF2">
    <property type="entry name" value="DIPEPTIDE TRANSPORT ATP-BINDING PROTEIN DPPD"/>
    <property type="match status" value="1"/>
</dbReference>
<dbReference type="SMART" id="SM00382">
    <property type="entry name" value="AAA"/>
    <property type="match status" value="1"/>
</dbReference>
<evidence type="ECO:0000256" key="1">
    <source>
        <dbReference type="ARBA" id="ARBA00004202"/>
    </source>
</evidence>
<evidence type="ECO:0000256" key="2">
    <source>
        <dbReference type="ARBA" id="ARBA00005417"/>
    </source>
</evidence>
<dbReference type="InterPro" id="IPR017871">
    <property type="entry name" value="ABC_transporter-like_CS"/>
</dbReference>
<keyword evidence="6 9" id="KW-0067">ATP-binding</keyword>
<dbReference type="Gene3D" id="3.40.50.300">
    <property type="entry name" value="P-loop containing nucleotide triphosphate hydrolases"/>
    <property type="match status" value="1"/>
</dbReference>
<name>A0ABP7BRB9_9MICO</name>
<organism evidence="9 10">
    <name type="scientific">Microbacterium marinilacus</name>
    <dbReference type="NCBI Taxonomy" id="415209"/>
    <lineage>
        <taxon>Bacteria</taxon>
        <taxon>Bacillati</taxon>
        <taxon>Actinomycetota</taxon>
        <taxon>Actinomycetes</taxon>
        <taxon>Micrococcales</taxon>
        <taxon>Microbacteriaceae</taxon>
        <taxon>Microbacterium</taxon>
    </lineage>
</organism>
<evidence type="ECO:0000256" key="6">
    <source>
        <dbReference type="ARBA" id="ARBA00022840"/>
    </source>
</evidence>
<comment type="similarity">
    <text evidence="2">Belongs to the ABC transporter superfamily.</text>
</comment>
<dbReference type="InterPro" id="IPR013563">
    <property type="entry name" value="Oligopep_ABC_C"/>
</dbReference>
<dbReference type="GO" id="GO:0005524">
    <property type="term" value="F:ATP binding"/>
    <property type="evidence" value="ECO:0007669"/>
    <property type="project" value="UniProtKB-KW"/>
</dbReference>
<evidence type="ECO:0000256" key="4">
    <source>
        <dbReference type="ARBA" id="ARBA00022475"/>
    </source>
</evidence>
<protein>
    <submittedName>
        <fullName evidence="9">ABC transporter ATP-binding protein</fullName>
    </submittedName>
</protein>
<dbReference type="RefSeq" id="WP_221860433.1">
    <property type="nucleotide sequence ID" value="NZ_BAAAYV010000021.1"/>
</dbReference>
<feature type="domain" description="ABC transporter" evidence="8">
    <location>
        <begin position="12"/>
        <end position="263"/>
    </location>
</feature>
<keyword evidence="5" id="KW-0547">Nucleotide-binding</keyword>
<comment type="caution">
    <text evidence="9">The sequence shown here is derived from an EMBL/GenBank/DDBJ whole genome shotgun (WGS) entry which is preliminary data.</text>
</comment>
<dbReference type="CDD" id="cd03257">
    <property type="entry name" value="ABC_NikE_OppD_transporters"/>
    <property type="match status" value="1"/>
</dbReference>
<sequence length="340" mass="36903">MTAVARDPEPLLSVEGLTVRLTRGGEHGPALVDDVSLDVGRGEIVCLVGESGSGKSVTARTIMGLTQLDRSLAVDLRMRFAGESIDGPARAAALRGRELAMVFQEPMSSLDPLFTIESQLAESLRRRHGRLPRAERRARMLRLLADVGIHDGERVLRSHPHELSGGMCQRVMIASALACEPDLLIADEPTTALDVTVQAQILELIDRLRAERGMAVLLVTHDMGVAAEVADRVVMMYSGRVVEEASPGEAFFDARHPYTRGLLACIPPMTGERAARLSAIPGMVPDPAHRPRGCPFSPRCELADDRCREEDPALTQERGRRYACWNPIGVKTPDVAGATP</sequence>
<dbReference type="InterPro" id="IPR050388">
    <property type="entry name" value="ABC_Ni/Peptide_Import"/>
</dbReference>
<dbReference type="NCBIfam" id="TIGR01727">
    <property type="entry name" value="oligo_HPY"/>
    <property type="match status" value="1"/>
</dbReference>
<dbReference type="Proteomes" id="UP001410795">
    <property type="component" value="Unassembled WGS sequence"/>
</dbReference>
<dbReference type="Pfam" id="PF00005">
    <property type="entry name" value="ABC_tran"/>
    <property type="match status" value="1"/>
</dbReference>
<keyword evidence="4" id="KW-1003">Cell membrane</keyword>
<evidence type="ECO:0000256" key="5">
    <source>
        <dbReference type="ARBA" id="ARBA00022741"/>
    </source>
</evidence>
<evidence type="ECO:0000313" key="10">
    <source>
        <dbReference type="Proteomes" id="UP001410795"/>
    </source>
</evidence>
<reference evidence="10" key="1">
    <citation type="journal article" date="2019" name="Int. J. Syst. Evol. Microbiol.">
        <title>The Global Catalogue of Microorganisms (GCM) 10K type strain sequencing project: providing services to taxonomists for standard genome sequencing and annotation.</title>
        <authorList>
            <consortium name="The Broad Institute Genomics Platform"/>
            <consortium name="The Broad Institute Genome Sequencing Center for Infectious Disease"/>
            <person name="Wu L."/>
            <person name="Ma J."/>
        </authorList>
    </citation>
    <scope>NUCLEOTIDE SEQUENCE [LARGE SCALE GENOMIC DNA]</scope>
    <source>
        <strain evidence="10">JCM 16546</strain>
    </source>
</reference>
<comment type="subcellular location">
    <subcellularLocation>
        <location evidence="1">Cell membrane</location>
        <topology evidence="1">Peripheral membrane protein</topology>
    </subcellularLocation>
</comment>
<keyword evidence="7" id="KW-0472">Membrane</keyword>
<proteinExistence type="inferred from homology"/>
<evidence type="ECO:0000313" key="9">
    <source>
        <dbReference type="EMBL" id="GAA3666466.1"/>
    </source>
</evidence>
<evidence type="ECO:0000256" key="7">
    <source>
        <dbReference type="ARBA" id="ARBA00023136"/>
    </source>
</evidence>
<gene>
    <name evidence="9" type="ORF">GCM10022202_30860</name>
</gene>
<dbReference type="PROSITE" id="PS00211">
    <property type="entry name" value="ABC_TRANSPORTER_1"/>
    <property type="match status" value="1"/>
</dbReference>
<dbReference type="InterPro" id="IPR003439">
    <property type="entry name" value="ABC_transporter-like_ATP-bd"/>
</dbReference>
<evidence type="ECO:0000256" key="3">
    <source>
        <dbReference type="ARBA" id="ARBA00022448"/>
    </source>
</evidence>
<dbReference type="PROSITE" id="PS50893">
    <property type="entry name" value="ABC_TRANSPORTER_2"/>
    <property type="match status" value="1"/>
</dbReference>